<name>A0A0G4KDE2_VERLO</name>
<dbReference type="EMBL" id="CVQH01000114">
    <property type="protein sequence ID" value="CRJ82865.1"/>
    <property type="molecule type" value="Genomic_DNA"/>
</dbReference>
<feature type="region of interest" description="Disordered" evidence="1">
    <location>
        <begin position="1"/>
        <end position="32"/>
    </location>
</feature>
<organism evidence="2 3">
    <name type="scientific">Verticillium longisporum</name>
    <name type="common">Verticillium dahliae var. longisporum</name>
    <dbReference type="NCBI Taxonomy" id="100787"/>
    <lineage>
        <taxon>Eukaryota</taxon>
        <taxon>Fungi</taxon>
        <taxon>Dikarya</taxon>
        <taxon>Ascomycota</taxon>
        <taxon>Pezizomycotina</taxon>
        <taxon>Sordariomycetes</taxon>
        <taxon>Hypocreomycetidae</taxon>
        <taxon>Glomerellales</taxon>
        <taxon>Plectosphaerellaceae</taxon>
        <taxon>Verticillium</taxon>
    </lineage>
</organism>
<reference evidence="2 3" key="1">
    <citation type="submission" date="2015-05" db="EMBL/GenBank/DDBJ databases">
        <authorList>
            <person name="Wang D.B."/>
            <person name="Wang M."/>
        </authorList>
    </citation>
    <scope>NUCLEOTIDE SEQUENCE [LARGE SCALE GENOMIC DNA]</scope>
    <source>
        <strain evidence="2">VL1</strain>
    </source>
</reference>
<dbReference type="AlphaFoldDB" id="A0A0G4KDE2"/>
<gene>
    <name evidence="2" type="ORF">BN1708_009055</name>
</gene>
<evidence type="ECO:0000313" key="3">
    <source>
        <dbReference type="Proteomes" id="UP000044602"/>
    </source>
</evidence>
<dbReference type="Proteomes" id="UP000044602">
    <property type="component" value="Unassembled WGS sequence"/>
</dbReference>
<proteinExistence type="predicted"/>
<evidence type="ECO:0000256" key="1">
    <source>
        <dbReference type="SAM" id="MobiDB-lite"/>
    </source>
</evidence>
<protein>
    <submittedName>
        <fullName evidence="2">Uncharacterized protein</fullName>
    </submittedName>
</protein>
<sequence length="73" mass="7941">MPSTSASTAADPGLYHSNNNEEHQAHQARSPTPYLAARIDDWAQQGVDMTFFDNFMRGASSDVMVDGILGALR</sequence>
<evidence type="ECO:0000313" key="2">
    <source>
        <dbReference type="EMBL" id="CRJ82865.1"/>
    </source>
</evidence>
<accession>A0A0G4KDE2</accession>
<keyword evidence="3" id="KW-1185">Reference proteome</keyword>